<proteinExistence type="predicted"/>
<reference evidence="2" key="2">
    <citation type="submission" date="2013-04" db="UniProtKB">
        <authorList>
            <consortium name="EnsemblPlants"/>
        </authorList>
    </citation>
    <scope>IDENTIFICATION</scope>
</reference>
<accession>J3L6E1</accession>
<dbReference type="Proteomes" id="UP000006038">
    <property type="component" value="Chromosome 1"/>
</dbReference>
<protein>
    <submittedName>
        <fullName evidence="2">Uncharacterized protein</fullName>
    </submittedName>
</protein>
<sequence length="223" mass="24375">MRCSKMAMRRNMEMRMAVAANPKEMASIDVPKSLSVVDASPPASAAAATGDGSPGQGLDLCPNPLMAACLRFLAARNQDVSSLHTIIKNHMREQVGELCTLVNRHTNFISASSLGKLKKQRERVEKQQEGGTEEKHSPNSSFRSAKHAHCMQKRGCTHLEEFRFKHRALLQLSTSLNLNAETSSRLALHQLMESWGLAAVCDLLTNAKNGSTHRKISAGLLSS</sequence>
<dbReference type="Gramene" id="OB01G47970.1">
    <property type="protein sequence ID" value="OB01G47970.1"/>
    <property type="gene ID" value="OB01G47970"/>
</dbReference>
<feature type="compositionally biased region" description="Basic and acidic residues" evidence="1">
    <location>
        <begin position="122"/>
        <end position="137"/>
    </location>
</feature>
<evidence type="ECO:0000313" key="2">
    <source>
        <dbReference type="EnsemblPlants" id="OB01G47970.1"/>
    </source>
</evidence>
<dbReference type="EnsemblPlants" id="OB01G47970.1">
    <property type="protein sequence ID" value="OB01G47970.1"/>
    <property type="gene ID" value="OB01G47970"/>
</dbReference>
<evidence type="ECO:0000256" key="1">
    <source>
        <dbReference type="SAM" id="MobiDB-lite"/>
    </source>
</evidence>
<reference evidence="2" key="1">
    <citation type="journal article" date="2013" name="Nat. Commun.">
        <title>Whole-genome sequencing of Oryza brachyantha reveals mechanisms underlying Oryza genome evolution.</title>
        <authorList>
            <person name="Chen J."/>
            <person name="Huang Q."/>
            <person name="Gao D."/>
            <person name="Wang J."/>
            <person name="Lang Y."/>
            <person name="Liu T."/>
            <person name="Li B."/>
            <person name="Bai Z."/>
            <person name="Luis Goicoechea J."/>
            <person name="Liang C."/>
            <person name="Chen C."/>
            <person name="Zhang W."/>
            <person name="Sun S."/>
            <person name="Liao Y."/>
            <person name="Zhang X."/>
            <person name="Yang L."/>
            <person name="Song C."/>
            <person name="Wang M."/>
            <person name="Shi J."/>
            <person name="Liu G."/>
            <person name="Liu J."/>
            <person name="Zhou H."/>
            <person name="Zhou W."/>
            <person name="Yu Q."/>
            <person name="An N."/>
            <person name="Chen Y."/>
            <person name="Cai Q."/>
            <person name="Wang B."/>
            <person name="Liu B."/>
            <person name="Min J."/>
            <person name="Huang Y."/>
            <person name="Wu H."/>
            <person name="Li Z."/>
            <person name="Zhang Y."/>
            <person name="Yin Y."/>
            <person name="Song W."/>
            <person name="Jiang J."/>
            <person name="Jackson S.A."/>
            <person name="Wing R.A."/>
            <person name="Wang J."/>
            <person name="Chen M."/>
        </authorList>
    </citation>
    <scope>NUCLEOTIDE SEQUENCE [LARGE SCALE GENOMIC DNA]</scope>
    <source>
        <strain evidence="2">cv. IRGC 101232</strain>
    </source>
</reference>
<evidence type="ECO:0000313" key="3">
    <source>
        <dbReference type="Proteomes" id="UP000006038"/>
    </source>
</evidence>
<organism evidence="2">
    <name type="scientific">Oryza brachyantha</name>
    <name type="common">malo sina</name>
    <dbReference type="NCBI Taxonomy" id="4533"/>
    <lineage>
        <taxon>Eukaryota</taxon>
        <taxon>Viridiplantae</taxon>
        <taxon>Streptophyta</taxon>
        <taxon>Embryophyta</taxon>
        <taxon>Tracheophyta</taxon>
        <taxon>Spermatophyta</taxon>
        <taxon>Magnoliopsida</taxon>
        <taxon>Liliopsida</taxon>
        <taxon>Poales</taxon>
        <taxon>Poaceae</taxon>
        <taxon>BOP clade</taxon>
        <taxon>Oryzoideae</taxon>
        <taxon>Oryzeae</taxon>
        <taxon>Oryzinae</taxon>
        <taxon>Oryza</taxon>
    </lineage>
</organism>
<keyword evidence="3" id="KW-1185">Reference proteome</keyword>
<dbReference type="AlphaFoldDB" id="J3L6E1"/>
<feature type="region of interest" description="Disordered" evidence="1">
    <location>
        <begin position="119"/>
        <end position="145"/>
    </location>
</feature>
<dbReference type="HOGENOM" id="CLU_1241761_0_0_1"/>
<name>J3L6E1_ORYBR</name>